<dbReference type="Pfam" id="PF00271">
    <property type="entry name" value="Helicase_C"/>
    <property type="match status" value="1"/>
</dbReference>
<dbReference type="SUPFAM" id="SSF52540">
    <property type="entry name" value="P-loop containing nucleoside triphosphate hydrolases"/>
    <property type="match status" value="1"/>
</dbReference>
<dbReference type="EMBL" id="LAZR01011148">
    <property type="protein sequence ID" value="KKM63172.1"/>
    <property type="molecule type" value="Genomic_DNA"/>
</dbReference>
<dbReference type="SMART" id="SM00490">
    <property type="entry name" value="HELICc"/>
    <property type="match status" value="1"/>
</dbReference>
<dbReference type="PANTHER" id="PTHR47962:SF7">
    <property type="entry name" value="MITOCHONDRIAL ATP-DEPENDENT HELICASE IRC3-RELATED"/>
    <property type="match status" value="1"/>
</dbReference>
<comment type="caution">
    <text evidence="2">The sequence shown here is derived from an EMBL/GenBank/DDBJ whole genome shotgun (WGS) entry which is preliminary data.</text>
</comment>
<feature type="non-terminal residue" evidence="2">
    <location>
        <position position="1"/>
    </location>
</feature>
<dbReference type="AlphaFoldDB" id="A0A0F9M1M7"/>
<dbReference type="PROSITE" id="PS51194">
    <property type="entry name" value="HELICASE_CTER"/>
    <property type="match status" value="1"/>
</dbReference>
<organism evidence="2">
    <name type="scientific">marine sediment metagenome</name>
    <dbReference type="NCBI Taxonomy" id="412755"/>
    <lineage>
        <taxon>unclassified sequences</taxon>
        <taxon>metagenomes</taxon>
        <taxon>ecological metagenomes</taxon>
    </lineage>
</organism>
<evidence type="ECO:0000259" key="1">
    <source>
        <dbReference type="PROSITE" id="PS51194"/>
    </source>
</evidence>
<dbReference type="InterPro" id="IPR001650">
    <property type="entry name" value="Helicase_C-like"/>
</dbReference>
<sequence length="200" mass="21737">QAGTSVPTSVTMLQWRQSEPMTTWASSRFDVDDALYGSYAAMYRQAIVENDERNEAIVAAAQALAQSGRPTLVLVTSIKHGATLSQMLGVPFAHGSSGMEARKTAVQSLRDGSEQIVVASTIFDQGIDVPELSGLVIAGGGKAHHVVVQRIGRGSRTSEGKERLEVIDLWDTNSRILWRHSKARKRAYKDVGADMEVIEL</sequence>
<dbReference type="InterPro" id="IPR052511">
    <property type="entry name" value="ATP-dep_Helicase"/>
</dbReference>
<dbReference type="InterPro" id="IPR027417">
    <property type="entry name" value="P-loop_NTPase"/>
</dbReference>
<evidence type="ECO:0000313" key="2">
    <source>
        <dbReference type="EMBL" id="KKM63172.1"/>
    </source>
</evidence>
<reference evidence="2" key="1">
    <citation type="journal article" date="2015" name="Nature">
        <title>Complex archaea that bridge the gap between prokaryotes and eukaryotes.</title>
        <authorList>
            <person name="Spang A."/>
            <person name="Saw J.H."/>
            <person name="Jorgensen S.L."/>
            <person name="Zaremba-Niedzwiedzka K."/>
            <person name="Martijn J."/>
            <person name="Lind A.E."/>
            <person name="van Eijk R."/>
            <person name="Schleper C."/>
            <person name="Guy L."/>
            <person name="Ettema T.J."/>
        </authorList>
    </citation>
    <scope>NUCLEOTIDE SEQUENCE</scope>
</reference>
<dbReference type="GO" id="GO:0003677">
    <property type="term" value="F:DNA binding"/>
    <property type="evidence" value="ECO:0007669"/>
    <property type="project" value="TreeGrafter"/>
</dbReference>
<dbReference type="GO" id="GO:0016887">
    <property type="term" value="F:ATP hydrolysis activity"/>
    <property type="evidence" value="ECO:0007669"/>
    <property type="project" value="TreeGrafter"/>
</dbReference>
<protein>
    <recommendedName>
        <fullName evidence="1">Helicase C-terminal domain-containing protein</fullName>
    </recommendedName>
</protein>
<accession>A0A0F9M1M7</accession>
<dbReference type="PANTHER" id="PTHR47962">
    <property type="entry name" value="ATP-DEPENDENT HELICASE LHR-RELATED-RELATED"/>
    <property type="match status" value="1"/>
</dbReference>
<gene>
    <name evidence="2" type="ORF">LCGC14_1514200</name>
</gene>
<name>A0A0F9M1M7_9ZZZZ</name>
<feature type="domain" description="Helicase C-terminal" evidence="1">
    <location>
        <begin position="42"/>
        <end position="200"/>
    </location>
</feature>
<proteinExistence type="predicted"/>
<dbReference type="Gene3D" id="3.40.50.300">
    <property type="entry name" value="P-loop containing nucleotide triphosphate hydrolases"/>
    <property type="match status" value="1"/>
</dbReference>